<evidence type="ECO:0000313" key="1">
    <source>
        <dbReference type="EMBL" id="KAG0427104.1"/>
    </source>
</evidence>
<name>A0AC60Q2T5_IXOPE</name>
<keyword evidence="2" id="KW-1185">Reference proteome</keyword>
<sequence>MELGRGGVGTQTHDSAREARESESVRYYAPLVSVRHDEAVGAPSEGAMLASTVGICLLLVFRGSQVAAAAATPPTRSASALEEEEDDACIPQSAGRGTQRAASRERPAKDSAGRAKPRASRRRAHQQGAATGRRRCCSRCPVRPRMP</sequence>
<protein>
    <submittedName>
        <fullName evidence="1">Uncharacterized protein</fullName>
    </submittedName>
</protein>
<proteinExistence type="predicted"/>
<gene>
    <name evidence="1" type="ORF">HPB47_025778</name>
</gene>
<organism evidence="1 2">
    <name type="scientific">Ixodes persulcatus</name>
    <name type="common">Taiga tick</name>
    <dbReference type="NCBI Taxonomy" id="34615"/>
    <lineage>
        <taxon>Eukaryota</taxon>
        <taxon>Metazoa</taxon>
        <taxon>Ecdysozoa</taxon>
        <taxon>Arthropoda</taxon>
        <taxon>Chelicerata</taxon>
        <taxon>Arachnida</taxon>
        <taxon>Acari</taxon>
        <taxon>Parasitiformes</taxon>
        <taxon>Ixodida</taxon>
        <taxon>Ixodoidea</taxon>
        <taxon>Ixodidae</taxon>
        <taxon>Ixodinae</taxon>
        <taxon>Ixodes</taxon>
    </lineage>
</organism>
<comment type="caution">
    <text evidence="1">The sequence shown here is derived from an EMBL/GenBank/DDBJ whole genome shotgun (WGS) entry which is preliminary data.</text>
</comment>
<dbReference type="EMBL" id="JABSTQ010009654">
    <property type="protein sequence ID" value="KAG0427104.1"/>
    <property type="molecule type" value="Genomic_DNA"/>
</dbReference>
<reference evidence="1 2" key="1">
    <citation type="journal article" date="2020" name="Cell">
        <title>Large-Scale Comparative Analyses of Tick Genomes Elucidate Their Genetic Diversity and Vector Capacities.</title>
        <authorList>
            <consortium name="Tick Genome and Microbiome Consortium (TIGMIC)"/>
            <person name="Jia N."/>
            <person name="Wang J."/>
            <person name="Shi W."/>
            <person name="Du L."/>
            <person name="Sun Y."/>
            <person name="Zhan W."/>
            <person name="Jiang J.F."/>
            <person name="Wang Q."/>
            <person name="Zhang B."/>
            <person name="Ji P."/>
            <person name="Bell-Sakyi L."/>
            <person name="Cui X.M."/>
            <person name="Yuan T.T."/>
            <person name="Jiang B.G."/>
            <person name="Yang W.F."/>
            <person name="Lam T.T."/>
            <person name="Chang Q.C."/>
            <person name="Ding S.J."/>
            <person name="Wang X.J."/>
            <person name="Zhu J.G."/>
            <person name="Ruan X.D."/>
            <person name="Zhao L."/>
            <person name="Wei J.T."/>
            <person name="Ye R.Z."/>
            <person name="Que T.C."/>
            <person name="Du C.H."/>
            <person name="Zhou Y.H."/>
            <person name="Cheng J.X."/>
            <person name="Dai P.F."/>
            <person name="Guo W.B."/>
            <person name="Han X.H."/>
            <person name="Huang E.J."/>
            <person name="Li L.F."/>
            <person name="Wei W."/>
            <person name="Gao Y.C."/>
            <person name="Liu J.Z."/>
            <person name="Shao H.Z."/>
            <person name="Wang X."/>
            <person name="Wang C.C."/>
            <person name="Yang T.C."/>
            <person name="Huo Q.B."/>
            <person name="Li W."/>
            <person name="Chen H.Y."/>
            <person name="Chen S.E."/>
            <person name="Zhou L.G."/>
            <person name="Ni X.B."/>
            <person name="Tian J.H."/>
            <person name="Sheng Y."/>
            <person name="Liu T."/>
            <person name="Pan Y.S."/>
            <person name="Xia L.Y."/>
            <person name="Li J."/>
            <person name="Zhao F."/>
            <person name="Cao W.C."/>
        </authorList>
    </citation>
    <scope>NUCLEOTIDE SEQUENCE [LARGE SCALE GENOMIC DNA]</scope>
    <source>
        <strain evidence="1">Iper-2018</strain>
    </source>
</reference>
<dbReference type="Proteomes" id="UP000805193">
    <property type="component" value="Unassembled WGS sequence"/>
</dbReference>
<evidence type="ECO:0000313" key="2">
    <source>
        <dbReference type="Proteomes" id="UP000805193"/>
    </source>
</evidence>
<accession>A0AC60Q2T5</accession>